<evidence type="ECO:0000259" key="1">
    <source>
        <dbReference type="Pfam" id="PF13649"/>
    </source>
</evidence>
<evidence type="ECO:0000313" key="3">
    <source>
        <dbReference type="Proteomes" id="UP000078559"/>
    </source>
</evidence>
<dbReference type="SMR" id="A0A194VQS8"/>
<dbReference type="InterPro" id="IPR029063">
    <property type="entry name" value="SAM-dependent_MTases_sf"/>
</dbReference>
<dbReference type="Proteomes" id="UP000078559">
    <property type="component" value="Chromosome 2"/>
</dbReference>
<organism evidence="2 3">
    <name type="scientific">Cytospora mali</name>
    <name type="common">Apple Valsa canker fungus</name>
    <name type="synonym">Valsa mali</name>
    <dbReference type="NCBI Taxonomy" id="578113"/>
    <lineage>
        <taxon>Eukaryota</taxon>
        <taxon>Fungi</taxon>
        <taxon>Dikarya</taxon>
        <taxon>Ascomycota</taxon>
        <taxon>Pezizomycotina</taxon>
        <taxon>Sordariomycetes</taxon>
        <taxon>Sordariomycetidae</taxon>
        <taxon>Diaporthales</taxon>
        <taxon>Cytosporaceae</taxon>
        <taxon>Cytospora</taxon>
    </lineage>
</organism>
<evidence type="ECO:0000313" key="2">
    <source>
        <dbReference type="EMBL" id="KUI66541.1"/>
    </source>
</evidence>
<protein>
    <submittedName>
        <fullName evidence="2">Ubiquinone/menaquinone biosynthesis C-methyltransferase UbiE</fullName>
    </submittedName>
</protein>
<name>A0A194VQS8_CYTMA</name>
<keyword evidence="2" id="KW-0830">Ubiquinone</keyword>
<dbReference type="InterPro" id="IPR041698">
    <property type="entry name" value="Methyltransf_25"/>
</dbReference>
<dbReference type="Gene3D" id="3.40.50.150">
    <property type="entry name" value="Vaccinia Virus protein VP39"/>
    <property type="match status" value="1"/>
</dbReference>
<dbReference type="EMBL" id="CM003099">
    <property type="protein sequence ID" value="KUI66541.1"/>
    <property type="molecule type" value="Genomic_DNA"/>
</dbReference>
<dbReference type="AlphaFoldDB" id="A0A194VQS8"/>
<dbReference type="CDD" id="cd02440">
    <property type="entry name" value="AdoMet_MTases"/>
    <property type="match status" value="1"/>
</dbReference>
<feature type="domain" description="Methyltransferase" evidence="1">
    <location>
        <begin position="45"/>
        <end position="139"/>
    </location>
</feature>
<dbReference type="Pfam" id="PF13649">
    <property type="entry name" value="Methyltransf_25"/>
    <property type="match status" value="1"/>
</dbReference>
<gene>
    <name evidence="2" type="ORF">VM1G_02560</name>
</gene>
<keyword evidence="3" id="KW-1185">Reference proteome</keyword>
<accession>A0A194VQS8</accession>
<proteinExistence type="predicted"/>
<dbReference type="SUPFAM" id="SSF53335">
    <property type="entry name" value="S-adenosyl-L-methionine-dependent methyltransferases"/>
    <property type="match status" value="1"/>
</dbReference>
<sequence>MAFQPKQITKYQAEHLAELQGDVSEQAIKFTLNLIPAFADNDVVHDNACGSGVVTETIMTLPPPSVRIHATDINAQFMQGVAALVEKNKWPVTTAVMSAQELDFPDNKFTHSFTSFAFHCLGDHDAAAKQVYRTLKPGGTAIASIWIFMPHVDALQHAHWRTRGRDGPMPTLLPLEGFQEADLRKALEAGGFKAENITCSNKDCYLSIPDIKRWAQLAWSYLGTLPSGWSQNDEDKWSEVIDDIVEQLESGDGISKNEAGETVLKMVACVAAAQKQASGSRCHCAVPSVAYRLLLLEHITLVYLYSESSNQELLQMTRGFQT</sequence>
<reference evidence="2" key="1">
    <citation type="submission" date="2014-12" db="EMBL/GenBank/DDBJ databases">
        <title>Genome Sequence of Valsa Canker Pathogens Uncovers a Specific Adaption of Colonization on Woody Bark.</title>
        <authorList>
            <person name="Yin Z."/>
            <person name="Liu H."/>
            <person name="Gao X."/>
            <person name="Li Z."/>
            <person name="Song N."/>
            <person name="Ke X."/>
            <person name="Dai Q."/>
            <person name="Wu Y."/>
            <person name="Sun Y."/>
            <person name="Xu J.-R."/>
            <person name="Kang Z.K."/>
            <person name="Wang L."/>
            <person name="Huang L."/>
        </authorList>
    </citation>
    <scope>NUCLEOTIDE SEQUENCE [LARGE SCALE GENOMIC DNA]</scope>
    <source>
        <strain evidence="2">03-8</strain>
    </source>
</reference>
<dbReference type="OrthoDB" id="2013972at2759"/>